<reference evidence="2 3" key="1">
    <citation type="submission" date="2019-05" db="EMBL/GenBank/DDBJ databases">
        <title>Another draft genome of Portunus trituberculatus and its Hox gene families provides insights of decapod evolution.</title>
        <authorList>
            <person name="Jeong J.-H."/>
            <person name="Song I."/>
            <person name="Kim S."/>
            <person name="Choi T."/>
            <person name="Kim D."/>
            <person name="Ryu S."/>
            <person name="Kim W."/>
        </authorList>
    </citation>
    <scope>NUCLEOTIDE SEQUENCE [LARGE SCALE GENOMIC DNA]</scope>
    <source>
        <tissue evidence="2">Muscle</tissue>
    </source>
</reference>
<organism evidence="2 3">
    <name type="scientific">Portunus trituberculatus</name>
    <name type="common">Swimming crab</name>
    <name type="synonym">Neptunus trituberculatus</name>
    <dbReference type="NCBI Taxonomy" id="210409"/>
    <lineage>
        <taxon>Eukaryota</taxon>
        <taxon>Metazoa</taxon>
        <taxon>Ecdysozoa</taxon>
        <taxon>Arthropoda</taxon>
        <taxon>Crustacea</taxon>
        <taxon>Multicrustacea</taxon>
        <taxon>Malacostraca</taxon>
        <taxon>Eumalacostraca</taxon>
        <taxon>Eucarida</taxon>
        <taxon>Decapoda</taxon>
        <taxon>Pleocyemata</taxon>
        <taxon>Brachyura</taxon>
        <taxon>Eubrachyura</taxon>
        <taxon>Portunoidea</taxon>
        <taxon>Portunidae</taxon>
        <taxon>Portuninae</taxon>
        <taxon>Portunus</taxon>
    </lineage>
</organism>
<keyword evidence="1" id="KW-1133">Transmembrane helix</keyword>
<keyword evidence="1" id="KW-0812">Transmembrane</keyword>
<protein>
    <submittedName>
        <fullName evidence="2">Uncharacterized protein</fullName>
    </submittedName>
</protein>
<name>A0A5B7DX57_PORTR</name>
<dbReference type="EMBL" id="VSRR010001493">
    <property type="protein sequence ID" value="MPC25669.1"/>
    <property type="molecule type" value="Genomic_DNA"/>
</dbReference>
<keyword evidence="1" id="KW-0472">Membrane</keyword>
<accession>A0A5B7DX57</accession>
<feature type="transmembrane region" description="Helical" evidence="1">
    <location>
        <begin position="98"/>
        <end position="118"/>
    </location>
</feature>
<sequence length="132" mass="14736">MNTKVKDNLHWLTIGESSSGVHGAVIDHRQVTVPGTFLKHTLQLMNHIAHVSLTQETNPDKEQQMVGGIIPTSHLRHARVAEVLIAITTRDDQQLGRMYHYLVVWVVLALEGISGVAFETGRSRLRSELHTS</sequence>
<proteinExistence type="predicted"/>
<evidence type="ECO:0000313" key="3">
    <source>
        <dbReference type="Proteomes" id="UP000324222"/>
    </source>
</evidence>
<gene>
    <name evidence="2" type="ORF">E2C01_018791</name>
</gene>
<evidence type="ECO:0000256" key="1">
    <source>
        <dbReference type="SAM" id="Phobius"/>
    </source>
</evidence>
<dbReference type="AlphaFoldDB" id="A0A5B7DX57"/>
<evidence type="ECO:0000313" key="2">
    <source>
        <dbReference type="EMBL" id="MPC25669.1"/>
    </source>
</evidence>
<dbReference type="Proteomes" id="UP000324222">
    <property type="component" value="Unassembled WGS sequence"/>
</dbReference>
<keyword evidence="3" id="KW-1185">Reference proteome</keyword>
<comment type="caution">
    <text evidence="2">The sequence shown here is derived from an EMBL/GenBank/DDBJ whole genome shotgun (WGS) entry which is preliminary data.</text>
</comment>